<dbReference type="EMBL" id="CAJVAF010000349">
    <property type="protein sequence ID" value="CAG7600028.1"/>
    <property type="molecule type" value="Genomic_DNA"/>
</dbReference>
<name>A0A8S4C2T9_9ACAR</name>
<protein>
    <submittedName>
        <fullName evidence="2">Uncharacterized protein</fullName>
    </submittedName>
</protein>
<accession>A0A8S4C2T9</accession>
<keyword evidence="1" id="KW-0812">Transmembrane</keyword>
<keyword evidence="1" id="KW-0472">Membrane</keyword>
<dbReference type="Proteomes" id="UP000837675">
    <property type="component" value="Unassembled WGS sequence"/>
</dbReference>
<gene>
    <name evidence="2" type="ORF">MHYMCMPASI_01147</name>
</gene>
<organism evidence="2 3">
    <name type="scientific">Hyalomma marginatum</name>
    <dbReference type="NCBI Taxonomy" id="34627"/>
    <lineage>
        <taxon>Eukaryota</taxon>
        <taxon>Metazoa</taxon>
        <taxon>Ecdysozoa</taxon>
        <taxon>Arthropoda</taxon>
        <taxon>Chelicerata</taxon>
        <taxon>Arachnida</taxon>
        <taxon>Acari</taxon>
        <taxon>Parasitiformes</taxon>
        <taxon>Ixodida</taxon>
        <taxon>Ixodoidea</taxon>
        <taxon>Ixodidae</taxon>
        <taxon>Hyalomminae</taxon>
        <taxon>Hyalomma</taxon>
    </lineage>
</organism>
<evidence type="ECO:0000313" key="3">
    <source>
        <dbReference type="Proteomes" id="UP000837675"/>
    </source>
</evidence>
<dbReference type="AlphaFoldDB" id="A0A8S4C2T9"/>
<reference evidence="2" key="1">
    <citation type="submission" date="2021-06" db="EMBL/GenBank/DDBJ databases">
        <authorList>
            <person name="Nardi T."/>
            <person name="Nardi T."/>
        </authorList>
    </citation>
    <scope>NUCLEOTIDE SEQUENCE</scope>
</reference>
<feature type="transmembrane region" description="Helical" evidence="1">
    <location>
        <begin position="33"/>
        <end position="54"/>
    </location>
</feature>
<evidence type="ECO:0000313" key="2">
    <source>
        <dbReference type="EMBL" id="CAG7600028.1"/>
    </source>
</evidence>
<proteinExistence type="predicted"/>
<keyword evidence="3" id="KW-1185">Reference proteome</keyword>
<keyword evidence="1" id="KW-1133">Transmembrane helix</keyword>
<comment type="caution">
    <text evidence="2">The sequence shown here is derived from an EMBL/GenBank/DDBJ whole genome shotgun (WGS) entry which is preliminary data.</text>
</comment>
<evidence type="ECO:0000256" key="1">
    <source>
        <dbReference type="SAM" id="Phobius"/>
    </source>
</evidence>
<sequence>MYVAFLTDPHYSTKKPLRLIAVFNCLPLINSKFVILFTPPLFLFKSIVAANALFSERLMEISKEVVSDSFINIFNLANMIN</sequence>